<proteinExistence type="predicted"/>
<evidence type="ECO:0000313" key="1">
    <source>
        <dbReference type="EMBL" id="KAK4360213.1"/>
    </source>
</evidence>
<gene>
    <name evidence="1" type="ORF">RND71_019165</name>
</gene>
<sequence length="119" mass="13467">MGLTCLDKSWRQTFRRRNTLKLGACNRKDNRMEVVVDSRIIADDVEVSMQSKKLTKSKTKVGDEDWTVVTRKECVGTVVDTLVHDNDQSFVTNQGVRSNSSENILCPNSFDALSVIEEQ</sequence>
<dbReference type="Proteomes" id="UP001291623">
    <property type="component" value="Unassembled WGS sequence"/>
</dbReference>
<evidence type="ECO:0000313" key="2">
    <source>
        <dbReference type="Proteomes" id="UP001291623"/>
    </source>
</evidence>
<protein>
    <submittedName>
        <fullName evidence="1">Uncharacterized protein</fullName>
    </submittedName>
</protein>
<name>A0AAE1S014_9SOLA</name>
<keyword evidence="2" id="KW-1185">Reference proteome</keyword>
<organism evidence="1 2">
    <name type="scientific">Anisodus tanguticus</name>
    <dbReference type="NCBI Taxonomy" id="243964"/>
    <lineage>
        <taxon>Eukaryota</taxon>
        <taxon>Viridiplantae</taxon>
        <taxon>Streptophyta</taxon>
        <taxon>Embryophyta</taxon>
        <taxon>Tracheophyta</taxon>
        <taxon>Spermatophyta</taxon>
        <taxon>Magnoliopsida</taxon>
        <taxon>eudicotyledons</taxon>
        <taxon>Gunneridae</taxon>
        <taxon>Pentapetalae</taxon>
        <taxon>asterids</taxon>
        <taxon>lamiids</taxon>
        <taxon>Solanales</taxon>
        <taxon>Solanaceae</taxon>
        <taxon>Solanoideae</taxon>
        <taxon>Hyoscyameae</taxon>
        <taxon>Anisodus</taxon>
    </lineage>
</organism>
<comment type="caution">
    <text evidence="1">The sequence shown here is derived from an EMBL/GenBank/DDBJ whole genome shotgun (WGS) entry which is preliminary data.</text>
</comment>
<dbReference type="AlphaFoldDB" id="A0AAE1S014"/>
<dbReference type="EMBL" id="JAVYJV010000010">
    <property type="protein sequence ID" value="KAK4360213.1"/>
    <property type="molecule type" value="Genomic_DNA"/>
</dbReference>
<reference evidence="1" key="1">
    <citation type="submission" date="2023-12" db="EMBL/GenBank/DDBJ databases">
        <title>Genome assembly of Anisodus tanguticus.</title>
        <authorList>
            <person name="Wang Y.-J."/>
        </authorList>
    </citation>
    <scope>NUCLEOTIDE SEQUENCE</scope>
    <source>
        <strain evidence="1">KB-2021</strain>
        <tissue evidence="1">Leaf</tissue>
    </source>
</reference>
<accession>A0AAE1S014</accession>